<protein>
    <submittedName>
        <fullName evidence="1">Acetyltransferase, GNAT family protein</fullName>
    </submittedName>
</protein>
<accession>A0A3G9IPC5</accession>
<name>A0A3G9IPC5_9BACL</name>
<keyword evidence="2" id="KW-1185">Reference proteome</keyword>
<dbReference type="GO" id="GO:0016747">
    <property type="term" value="F:acyltransferase activity, transferring groups other than amino-acyl groups"/>
    <property type="evidence" value="ECO:0007669"/>
    <property type="project" value="InterPro"/>
</dbReference>
<dbReference type="KEGG" id="pbk:Back11_20620"/>
<keyword evidence="1" id="KW-0808">Transferase</keyword>
<dbReference type="OrthoDB" id="9805924at2"/>
<gene>
    <name evidence="1" type="ORF">Back11_20620</name>
</gene>
<dbReference type="Gene3D" id="3.40.630.30">
    <property type="match status" value="1"/>
</dbReference>
<proteinExistence type="predicted"/>
<evidence type="ECO:0000313" key="2">
    <source>
        <dbReference type="Proteomes" id="UP000275368"/>
    </source>
</evidence>
<dbReference type="CDD" id="cd04301">
    <property type="entry name" value="NAT_SF"/>
    <property type="match status" value="1"/>
</dbReference>
<dbReference type="InterPro" id="IPR016181">
    <property type="entry name" value="Acyl_CoA_acyltransferase"/>
</dbReference>
<evidence type="ECO:0000313" key="1">
    <source>
        <dbReference type="EMBL" id="BBH20717.1"/>
    </source>
</evidence>
<dbReference type="InterPro" id="IPR056935">
    <property type="entry name" value="Rv0428c-like_C"/>
</dbReference>
<dbReference type="InterPro" id="IPR000182">
    <property type="entry name" value="GNAT_dom"/>
</dbReference>
<dbReference type="RefSeq" id="WP_125656053.1">
    <property type="nucleotide sequence ID" value="NZ_AP019308.1"/>
</dbReference>
<dbReference type="AlphaFoldDB" id="A0A3G9IPC5"/>
<dbReference type="Pfam" id="PF24553">
    <property type="entry name" value="Rv0428c_C"/>
    <property type="match status" value="1"/>
</dbReference>
<reference evidence="1 2" key="1">
    <citation type="submission" date="2018-11" db="EMBL/GenBank/DDBJ databases">
        <title>Complete genome sequence of Paenibacillus baekrokdamisoli strain KCTC 33723.</title>
        <authorList>
            <person name="Kang S.W."/>
            <person name="Lee K.C."/>
            <person name="Kim K.K."/>
            <person name="Kim J.S."/>
            <person name="Kim D.S."/>
            <person name="Ko S.H."/>
            <person name="Yang S.H."/>
            <person name="Lee J.S."/>
        </authorList>
    </citation>
    <scope>NUCLEOTIDE SEQUENCE [LARGE SCALE GENOMIC DNA]</scope>
    <source>
        <strain evidence="1 2">KCTC 33723</strain>
    </source>
</reference>
<dbReference type="SUPFAM" id="SSF55729">
    <property type="entry name" value="Acyl-CoA N-acyltransferases (Nat)"/>
    <property type="match status" value="1"/>
</dbReference>
<dbReference type="PROSITE" id="PS51186">
    <property type="entry name" value="GNAT"/>
    <property type="match status" value="1"/>
</dbReference>
<organism evidence="1 2">
    <name type="scientific">Paenibacillus baekrokdamisoli</name>
    <dbReference type="NCBI Taxonomy" id="1712516"/>
    <lineage>
        <taxon>Bacteria</taxon>
        <taxon>Bacillati</taxon>
        <taxon>Bacillota</taxon>
        <taxon>Bacilli</taxon>
        <taxon>Bacillales</taxon>
        <taxon>Paenibacillaceae</taxon>
        <taxon>Paenibacillus</taxon>
    </lineage>
</organism>
<dbReference type="Proteomes" id="UP000275368">
    <property type="component" value="Chromosome"/>
</dbReference>
<dbReference type="EMBL" id="AP019308">
    <property type="protein sequence ID" value="BBH20717.1"/>
    <property type="molecule type" value="Genomic_DNA"/>
</dbReference>
<sequence>MLDDGWLLRFADGYTKRSNSISPLYNQYEEDMINKIMRCEACYANAGLDTVFKMTPFAPNGLDQLLEERGYTIVDPSSVKVLDNLNDITLPDVTEIEVEETLTSKWLDTLAVMHKLSDKNKAITNQLLSDSYLKHGYFILYHQSEPVACGLGVLEDHYVGLYDIITAEVQRNQGFGEQLILHILNWAKMNGATKSYLLVVQNNLPANKLYDKLNYQESYSYWYRVKKLEVTK</sequence>